<organism evidence="1 2">
    <name type="scientific">Garciella nitratireducens DSM 15102</name>
    <dbReference type="NCBI Taxonomy" id="1121911"/>
    <lineage>
        <taxon>Bacteria</taxon>
        <taxon>Bacillati</taxon>
        <taxon>Bacillota</taxon>
        <taxon>Clostridia</taxon>
        <taxon>Eubacteriales</taxon>
        <taxon>Eubacteriaceae</taxon>
        <taxon>Garciella</taxon>
    </lineage>
</organism>
<proteinExistence type="predicted"/>
<evidence type="ECO:0000313" key="1">
    <source>
        <dbReference type="EMBL" id="SJZ44104.1"/>
    </source>
</evidence>
<keyword evidence="2" id="KW-1185">Reference proteome</keyword>
<sequence>MRKYKIIFMVILIFINSSLLRVLAFEPIIETSQTNDISFPSNIQVIGYHAEKQTVYLNYMLETAKNVNSSEKVTFFYVIEILNGADILIGNQGSFENPEQTTGSLGESSVSLQNQAIELTTNLPTSYYLVITVIETTIS</sequence>
<evidence type="ECO:0000313" key="2">
    <source>
        <dbReference type="Proteomes" id="UP000196365"/>
    </source>
</evidence>
<dbReference type="AlphaFoldDB" id="A0A1T4KNZ4"/>
<dbReference type="RefSeq" id="WP_087678062.1">
    <property type="nucleotide sequence ID" value="NZ_FUWV01000002.1"/>
</dbReference>
<protein>
    <submittedName>
        <fullName evidence="1">Uncharacterized protein</fullName>
    </submittedName>
</protein>
<dbReference type="Proteomes" id="UP000196365">
    <property type="component" value="Unassembled WGS sequence"/>
</dbReference>
<dbReference type="EMBL" id="FUWV01000002">
    <property type="protein sequence ID" value="SJZ44104.1"/>
    <property type="molecule type" value="Genomic_DNA"/>
</dbReference>
<reference evidence="1 2" key="1">
    <citation type="submission" date="2017-02" db="EMBL/GenBank/DDBJ databases">
        <authorList>
            <person name="Peterson S.W."/>
        </authorList>
    </citation>
    <scope>NUCLEOTIDE SEQUENCE [LARGE SCALE GENOMIC DNA]</scope>
    <source>
        <strain evidence="1 2">DSM 15102</strain>
    </source>
</reference>
<name>A0A1T4KNZ4_9FIRM</name>
<accession>A0A1T4KNZ4</accession>
<gene>
    <name evidence="1" type="ORF">SAMN02745973_00633</name>
</gene>